<dbReference type="Gene3D" id="2.60.40.10">
    <property type="entry name" value="Immunoglobulins"/>
    <property type="match status" value="1"/>
</dbReference>
<dbReference type="SMART" id="SM00642">
    <property type="entry name" value="Aamy"/>
    <property type="match status" value="1"/>
</dbReference>
<dbReference type="PANTHER" id="PTHR43002">
    <property type="entry name" value="GLYCOGEN DEBRANCHING ENZYME"/>
    <property type="match status" value="1"/>
</dbReference>
<sequence length="923" mass="103795">MKKLYALFLLFTSVIYGQVVTTIPTIPTATDAITITFNAAGTELDGYTGDVYAHTGVITTASTSNTDWKHVIGSWGNNTTQPKLTRTGTNTYQLTITPDIPTFYSTTTGEVVTHIAIVFRNSAGNAQSRPDIFIPIYAEGLNVTITNPINSAVYNLNDNITISAASSINADLELKVNNTSIQTASNTTSISTSYTFTSTGSYTIEALASQNGETKQKAISVYVKTTTQNQTIPTGLKKGYNNNGDGTVTFVLEAPFKTDVFLVGGFNNWILNETYQMKKDGDHFWLTVNGLDPDTEYAYQYIIDYNLKVADPYSKKVLDPNNDQYIPTTTYPNLMGYPTDETTGIVSTFKINEASYNWQNTSFTKPNKENLVIYEMLLRDFTESDTYQEAMTHLDYLQNLGVTAIELMPINEFEGNDSWGYNPSFYMALDKAYGTNNDLKQFVDECHNRGMAVITDVVFNHSYSQSPLLQMYWDGVNNRPAANSPYYNQNHNLVDNTSAHWGYDFNHESTYTVNFFNDVLSFWMDEYKIDGFRFDFTKGLSNTLYYGANNWASTYDADRIANLKAYADHVWNQDPGNEAYVIFEHLSDNSEETELANYGIMLWGNLNHNFNQNTMGYSSEADVSWLSYKNRGWNNPHVVGYMESHDEERLMVKNLAYGNSSGGYNVKTLSTALDRQEAATVIFYGVPGPKMLWQFGELGYDKSINCASNINDGSCRLERKPVAWTLGYDTETDRQDLHDITAKMMSLKKQFPNTFNTDDYLLNVNGLVKRINLSDNVGSFDVVIVANFDVTTQSVNPNFPATGNWYDMFSGNTLNVTNPTALLSLQPGEYRLYSQNQNLSTNTLNESQDVKLYPNPVIDTFSVNKDVNNIIIYNITGKLVKTFEGHFSKNHAFNISSLPPSVYIVKMDNNLETKNTFKIVKLN</sequence>
<dbReference type="Pfam" id="PF00128">
    <property type="entry name" value="Alpha-amylase"/>
    <property type="match status" value="1"/>
</dbReference>
<dbReference type="InterPro" id="IPR013783">
    <property type="entry name" value="Ig-like_fold"/>
</dbReference>
<dbReference type="InterPro" id="IPR017853">
    <property type="entry name" value="GH"/>
</dbReference>
<dbReference type="AlphaFoldDB" id="A0A2N3HJG3"/>
<evidence type="ECO:0000313" key="5">
    <source>
        <dbReference type="EMBL" id="PKQ45063.1"/>
    </source>
</evidence>
<comment type="similarity">
    <text evidence="1">Belongs to the glycosyl hydrolase 13 family.</text>
</comment>
<dbReference type="InterPro" id="IPR006047">
    <property type="entry name" value="GH13_cat_dom"/>
</dbReference>
<reference evidence="5 6" key="1">
    <citation type="submission" date="2017-12" db="EMBL/GenBank/DDBJ databases">
        <title>Confluentibacter flavum sp. nov., isolated from the saline lake.</title>
        <authorList>
            <person name="Yu L."/>
        </authorList>
    </citation>
    <scope>NUCLEOTIDE SEQUENCE [LARGE SCALE GENOMIC DNA]</scope>
    <source>
        <strain evidence="5 6">3B</strain>
    </source>
</reference>
<keyword evidence="2 3" id="KW-0732">Signal</keyword>
<dbReference type="NCBIfam" id="TIGR04183">
    <property type="entry name" value="Por_Secre_tail"/>
    <property type="match status" value="1"/>
</dbReference>
<dbReference type="Gene3D" id="3.20.20.80">
    <property type="entry name" value="Glycosidases"/>
    <property type="match status" value="1"/>
</dbReference>
<dbReference type="OrthoDB" id="9761875at2"/>
<accession>A0A2N3HJG3</accession>
<dbReference type="GO" id="GO:0005975">
    <property type="term" value="P:carbohydrate metabolic process"/>
    <property type="evidence" value="ECO:0007669"/>
    <property type="project" value="InterPro"/>
</dbReference>
<evidence type="ECO:0000259" key="4">
    <source>
        <dbReference type="SMART" id="SM00642"/>
    </source>
</evidence>
<evidence type="ECO:0000256" key="3">
    <source>
        <dbReference type="SAM" id="SignalP"/>
    </source>
</evidence>
<dbReference type="Pfam" id="PF18962">
    <property type="entry name" value="Por_Secre_tail"/>
    <property type="match status" value="1"/>
</dbReference>
<dbReference type="SUPFAM" id="SSF81296">
    <property type="entry name" value="E set domains"/>
    <property type="match status" value="1"/>
</dbReference>
<feature type="chain" id="PRO_5014807333" evidence="3">
    <location>
        <begin position="18"/>
        <end position="923"/>
    </location>
</feature>
<evidence type="ECO:0000256" key="2">
    <source>
        <dbReference type="ARBA" id="ARBA00022729"/>
    </source>
</evidence>
<dbReference type="CDD" id="cd11350">
    <property type="entry name" value="AmyAc_4"/>
    <property type="match status" value="1"/>
</dbReference>
<comment type="caution">
    <text evidence="5">The sequence shown here is derived from an EMBL/GenBank/DDBJ whole genome shotgun (WGS) entry which is preliminary data.</text>
</comment>
<gene>
    <name evidence="5" type="ORF">CSW08_09810</name>
</gene>
<protein>
    <submittedName>
        <fullName evidence="5">Alpha-amylase</fullName>
    </submittedName>
</protein>
<dbReference type="SUPFAM" id="SSF51445">
    <property type="entry name" value="(Trans)glycosidases"/>
    <property type="match status" value="1"/>
</dbReference>
<keyword evidence="6" id="KW-1185">Reference proteome</keyword>
<dbReference type="InterPro" id="IPR026444">
    <property type="entry name" value="Secre_tail"/>
</dbReference>
<evidence type="ECO:0000256" key="1">
    <source>
        <dbReference type="ARBA" id="ARBA00008061"/>
    </source>
</evidence>
<dbReference type="InterPro" id="IPR014756">
    <property type="entry name" value="Ig_E-set"/>
</dbReference>
<feature type="signal peptide" evidence="3">
    <location>
        <begin position="1"/>
        <end position="17"/>
    </location>
</feature>
<name>A0A2N3HJG3_9FLAO</name>
<dbReference type="EMBL" id="PJEO01000034">
    <property type="protein sequence ID" value="PKQ45063.1"/>
    <property type="molecule type" value="Genomic_DNA"/>
</dbReference>
<dbReference type="RefSeq" id="WP_106659712.1">
    <property type="nucleotide sequence ID" value="NZ_PJEO01000034.1"/>
</dbReference>
<proteinExistence type="inferred from homology"/>
<evidence type="ECO:0000313" key="6">
    <source>
        <dbReference type="Proteomes" id="UP000233435"/>
    </source>
</evidence>
<dbReference type="Proteomes" id="UP000233435">
    <property type="component" value="Unassembled WGS sequence"/>
</dbReference>
<feature type="domain" description="Glycosyl hydrolase family 13 catalytic" evidence="4">
    <location>
        <begin position="375"/>
        <end position="716"/>
    </location>
</feature>
<organism evidence="5 6">
    <name type="scientific">Confluentibacter flavum</name>
    <dbReference type="NCBI Taxonomy" id="1909700"/>
    <lineage>
        <taxon>Bacteria</taxon>
        <taxon>Pseudomonadati</taxon>
        <taxon>Bacteroidota</taxon>
        <taxon>Flavobacteriia</taxon>
        <taxon>Flavobacteriales</taxon>
        <taxon>Flavobacteriaceae</taxon>
        <taxon>Confluentibacter</taxon>
    </lineage>
</organism>